<accession>A0A1H5WE97</accession>
<dbReference type="Pfam" id="PF13568">
    <property type="entry name" value="OMP_b-brl_2"/>
    <property type="match status" value="1"/>
</dbReference>
<dbReference type="Gene3D" id="2.40.160.20">
    <property type="match status" value="1"/>
</dbReference>
<dbReference type="InterPro" id="IPR025665">
    <property type="entry name" value="Beta-barrel_OMP_2"/>
</dbReference>
<name>A0A1H5WE97_XYLRU</name>
<proteinExistence type="predicted"/>
<feature type="transmembrane region" description="Helical" evidence="1">
    <location>
        <begin position="48"/>
        <end position="65"/>
    </location>
</feature>
<dbReference type="Proteomes" id="UP000236735">
    <property type="component" value="Unassembled WGS sequence"/>
</dbReference>
<reference evidence="3 4" key="1">
    <citation type="submission" date="2016-10" db="EMBL/GenBank/DDBJ databases">
        <authorList>
            <person name="de Groot N.N."/>
        </authorList>
    </citation>
    <scope>NUCLEOTIDE SEQUENCE [LARGE SCALE GENOMIC DNA]</scope>
    <source>
        <strain evidence="3 4">AR32</strain>
    </source>
</reference>
<dbReference type="RefSeq" id="WP_103916023.1">
    <property type="nucleotide sequence ID" value="NZ_FNUV01000006.1"/>
</dbReference>
<evidence type="ECO:0000313" key="4">
    <source>
        <dbReference type="Proteomes" id="UP000236735"/>
    </source>
</evidence>
<dbReference type="SUPFAM" id="SSF56925">
    <property type="entry name" value="OMPA-like"/>
    <property type="match status" value="1"/>
</dbReference>
<protein>
    <submittedName>
        <fullName evidence="3">Outer membrane protein beta-barrel domain-containing protein</fullName>
    </submittedName>
</protein>
<dbReference type="AlphaFoldDB" id="A0A1H5WE97"/>
<evidence type="ECO:0000259" key="2">
    <source>
        <dbReference type="Pfam" id="PF13568"/>
    </source>
</evidence>
<gene>
    <name evidence="3" type="ORF">SAMN05216354_2293</name>
</gene>
<keyword evidence="1" id="KW-0472">Membrane</keyword>
<feature type="domain" description="Outer membrane protein beta-barrel" evidence="2">
    <location>
        <begin position="249"/>
        <end position="371"/>
    </location>
</feature>
<dbReference type="InterPro" id="IPR011250">
    <property type="entry name" value="OMP/PagP_B-barrel"/>
</dbReference>
<evidence type="ECO:0000256" key="1">
    <source>
        <dbReference type="SAM" id="Phobius"/>
    </source>
</evidence>
<keyword evidence="1" id="KW-0812">Transmembrane</keyword>
<dbReference type="EMBL" id="FNUV01000006">
    <property type="protein sequence ID" value="SEF97698.1"/>
    <property type="molecule type" value="Genomic_DNA"/>
</dbReference>
<sequence>MKEQTKKEIQQKLADYRQPAPEVSWAELEKALAANRKAKAVVMWPKRLAAAAVVLLMVGFGWHLFKTESTRELSQTAKVETTIPMIQKSVQNPTDQQTSDKTVVEKLITSVKTRMAAVAVESQTDGNMPITAQETYGEPATVEKQEPIADETSAHNGEPTKVEKPKLEPQRSIFSKDFHQPNRSYEHRLTAQVYMSNSMSGSISANAITPQMRAANTYGTNEKEFEEVYGVLLEQQTAIDEHIDHHQPVRFGVSVRYQLSNRWSVESGLMYSYLSSDITRKTNGYSYDINQKLSYVGVPVGVNYQLLSSKRLGVYASAGGIVEKMVKGSQTSQTVVNGQKEPEHTEDVSIRPLQVSLTCGVGVEYKADRILSIYAEPGLTYHFDNHSVVPTFYQDKPLGFNLNVGLRFNIGK</sequence>
<keyword evidence="1" id="KW-1133">Transmembrane helix</keyword>
<evidence type="ECO:0000313" key="3">
    <source>
        <dbReference type="EMBL" id="SEF97698.1"/>
    </source>
</evidence>
<organism evidence="3 4">
    <name type="scientific">Xylanibacter ruminicola</name>
    <name type="common">Prevotella ruminicola</name>
    <dbReference type="NCBI Taxonomy" id="839"/>
    <lineage>
        <taxon>Bacteria</taxon>
        <taxon>Pseudomonadati</taxon>
        <taxon>Bacteroidota</taxon>
        <taxon>Bacteroidia</taxon>
        <taxon>Bacteroidales</taxon>
        <taxon>Prevotellaceae</taxon>
        <taxon>Xylanibacter</taxon>
    </lineage>
</organism>